<sequence>MNWLRIDNHSYNYPILRPRITPILLSLVLALPILGIFAALLNPQSSSGGVLLHLINTVLPGYAWTTLVLALGVTIGVASMGIITAWLVATCEFPGKRVFEWALILPLAMPTYVMAYAYTDFFQFSGPIQTFLRDLLGVDRLPWFPEPRSLWGAICVLSLALYPYVYLLCRTAFLERSPRLIEAARTLGAGPWGAFWQVALPMARPATMAGVALALMEAVADYGAMSYFGVQTMTTGIYRAWLSMGDRMAAVQLSAALLGVIFLLLLLEHASRRKMRFATSGQRFRQIKPWRLQGRKAFWASLACLLPLLFGFILPVIIMAYLAISSGESLNERYWSWLGNTITLSTLTAICAVVIAVWLAYSARLAKGGLQQIVNRMVSLGYAVPGAVLAVGILVLLGQLDIAWLISGSVVVLVYAYLTRFLSSSLQTVEAGLSKITPSMDASAMSLGSGRWELLRKIHLPLLRRSLLTAGLLVFVDVMKELPATLVLRPFNFDTLAVVTYQLASDERLAEAAWPALTIVLAGLLPVIILSRAMSKD</sequence>
<evidence type="ECO:0000313" key="11">
    <source>
        <dbReference type="Proteomes" id="UP000215188"/>
    </source>
</evidence>
<dbReference type="PANTHER" id="PTHR43357:SF3">
    <property type="entry name" value="FE(3+)-TRANSPORT SYSTEM PERMEASE PROTEIN FBPB 2"/>
    <property type="match status" value="1"/>
</dbReference>
<evidence type="ECO:0000256" key="2">
    <source>
        <dbReference type="ARBA" id="ARBA00022448"/>
    </source>
</evidence>
<dbReference type="GO" id="GO:0055085">
    <property type="term" value="P:transmembrane transport"/>
    <property type="evidence" value="ECO:0007669"/>
    <property type="project" value="InterPro"/>
</dbReference>
<proteinExistence type="inferred from homology"/>
<evidence type="ECO:0000256" key="3">
    <source>
        <dbReference type="ARBA" id="ARBA00022475"/>
    </source>
</evidence>
<comment type="similarity">
    <text evidence="8">Belongs to the binding-protein-dependent transport system permease family.</text>
</comment>
<name>A0A229FWN7_9BURK</name>
<evidence type="ECO:0000256" key="7">
    <source>
        <dbReference type="ARBA" id="ARBA00023136"/>
    </source>
</evidence>
<dbReference type="OrthoDB" id="9790211at2"/>
<feature type="transmembrane region" description="Helical" evidence="8">
    <location>
        <begin position="373"/>
        <end position="396"/>
    </location>
</feature>
<dbReference type="InterPro" id="IPR035906">
    <property type="entry name" value="MetI-like_sf"/>
</dbReference>
<dbReference type="EMBL" id="NJGG01000001">
    <property type="protein sequence ID" value="OXL16421.1"/>
    <property type="molecule type" value="Genomic_DNA"/>
</dbReference>
<dbReference type="Proteomes" id="UP000215188">
    <property type="component" value="Unassembled WGS sequence"/>
</dbReference>
<keyword evidence="2 8" id="KW-0813">Transport</keyword>
<feature type="transmembrane region" description="Helical" evidence="8">
    <location>
        <begin position="150"/>
        <end position="169"/>
    </location>
</feature>
<keyword evidence="6 8" id="KW-1133">Transmembrane helix</keyword>
<dbReference type="Pfam" id="PF00528">
    <property type="entry name" value="BPD_transp_1"/>
    <property type="match status" value="2"/>
</dbReference>
<evidence type="ECO:0000259" key="9">
    <source>
        <dbReference type="PROSITE" id="PS50928"/>
    </source>
</evidence>
<dbReference type="FunFam" id="1.10.3720.10:FF:000088">
    <property type="entry name" value="Iron(III) ABC transporter, permease protein"/>
    <property type="match status" value="1"/>
</dbReference>
<feature type="transmembrane region" description="Helical" evidence="8">
    <location>
        <begin position="342"/>
        <end position="361"/>
    </location>
</feature>
<evidence type="ECO:0000256" key="8">
    <source>
        <dbReference type="RuleBase" id="RU363032"/>
    </source>
</evidence>
<feature type="transmembrane region" description="Helical" evidence="8">
    <location>
        <begin position="206"/>
        <end position="228"/>
    </location>
</feature>
<protein>
    <submittedName>
        <fullName evidence="10">Iron ABC transporter permease</fullName>
    </submittedName>
</protein>
<feature type="transmembrane region" description="Helical" evidence="8">
    <location>
        <begin position="61"/>
        <end position="89"/>
    </location>
</feature>
<comment type="subcellular location">
    <subcellularLocation>
        <location evidence="1">Cell inner membrane</location>
        <topology evidence="1">Multi-pass membrane protein</topology>
    </subcellularLocation>
    <subcellularLocation>
        <location evidence="8">Cell membrane</location>
        <topology evidence="8">Multi-pass membrane protein</topology>
    </subcellularLocation>
</comment>
<dbReference type="Gene3D" id="1.10.3720.10">
    <property type="entry name" value="MetI-like"/>
    <property type="match status" value="2"/>
</dbReference>
<dbReference type="SUPFAM" id="SSF161098">
    <property type="entry name" value="MetI-like"/>
    <property type="match status" value="2"/>
</dbReference>
<evidence type="ECO:0000313" key="10">
    <source>
        <dbReference type="EMBL" id="OXL16421.1"/>
    </source>
</evidence>
<dbReference type="InterPro" id="IPR000515">
    <property type="entry name" value="MetI-like"/>
</dbReference>
<dbReference type="CDD" id="cd06261">
    <property type="entry name" value="TM_PBP2"/>
    <property type="match status" value="2"/>
</dbReference>
<dbReference type="PROSITE" id="PS50928">
    <property type="entry name" value="ABC_TM1"/>
    <property type="match status" value="2"/>
</dbReference>
<evidence type="ECO:0000256" key="5">
    <source>
        <dbReference type="ARBA" id="ARBA00022692"/>
    </source>
</evidence>
<dbReference type="PANTHER" id="PTHR43357">
    <property type="entry name" value="INNER MEMBRANE ABC TRANSPORTER PERMEASE PROTEIN YDCV"/>
    <property type="match status" value="1"/>
</dbReference>
<organism evidence="10 11">
    <name type="scientific">Polynucleobacter cosmopolitanus</name>
    <dbReference type="NCBI Taxonomy" id="351345"/>
    <lineage>
        <taxon>Bacteria</taxon>
        <taxon>Pseudomonadati</taxon>
        <taxon>Pseudomonadota</taxon>
        <taxon>Betaproteobacteria</taxon>
        <taxon>Burkholderiales</taxon>
        <taxon>Burkholderiaceae</taxon>
        <taxon>Polynucleobacter</taxon>
    </lineage>
</organism>
<keyword evidence="5 8" id="KW-0812">Transmembrane</keyword>
<feature type="transmembrane region" description="Helical" evidence="8">
    <location>
        <begin position="20"/>
        <end position="41"/>
    </location>
</feature>
<feature type="transmembrane region" description="Helical" evidence="8">
    <location>
        <begin position="101"/>
        <end position="119"/>
    </location>
</feature>
<feature type="domain" description="ABC transmembrane type-1" evidence="9">
    <location>
        <begin position="63"/>
        <end position="266"/>
    </location>
</feature>
<feature type="transmembrane region" description="Helical" evidence="8">
    <location>
        <begin position="462"/>
        <end position="479"/>
    </location>
</feature>
<evidence type="ECO:0000256" key="6">
    <source>
        <dbReference type="ARBA" id="ARBA00022989"/>
    </source>
</evidence>
<keyword evidence="3" id="KW-1003">Cell membrane</keyword>
<keyword evidence="11" id="KW-1185">Reference proteome</keyword>
<accession>A0A229FWN7</accession>
<keyword evidence="4" id="KW-0997">Cell inner membrane</keyword>
<dbReference type="GO" id="GO:0005886">
    <property type="term" value="C:plasma membrane"/>
    <property type="evidence" value="ECO:0007669"/>
    <property type="project" value="UniProtKB-SubCell"/>
</dbReference>
<reference evidence="10 11" key="1">
    <citation type="submission" date="2017-06" db="EMBL/GenBank/DDBJ databases">
        <title>Reclassification of a Polynucleobacter cosmopolitanus strain isolated from tropical Lake Victoria as Polynucleobacter victoriensis comb. nov.</title>
        <authorList>
            <person name="Hahn M.W."/>
        </authorList>
    </citation>
    <scope>NUCLEOTIDE SEQUENCE [LARGE SCALE GENOMIC DNA]</scope>
    <source>
        <strain evidence="10 11">MWH-MoIso2</strain>
    </source>
</reference>
<evidence type="ECO:0000256" key="1">
    <source>
        <dbReference type="ARBA" id="ARBA00004429"/>
    </source>
</evidence>
<feature type="transmembrane region" description="Helical" evidence="8">
    <location>
        <begin position="512"/>
        <end position="531"/>
    </location>
</feature>
<keyword evidence="7 8" id="KW-0472">Membrane</keyword>
<feature type="transmembrane region" description="Helical" evidence="8">
    <location>
        <begin position="297"/>
        <end position="322"/>
    </location>
</feature>
<feature type="domain" description="ABC transmembrane type-1" evidence="9">
    <location>
        <begin position="338"/>
        <end position="530"/>
    </location>
</feature>
<dbReference type="AlphaFoldDB" id="A0A229FWN7"/>
<feature type="transmembrane region" description="Helical" evidence="8">
    <location>
        <begin position="248"/>
        <end position="267"/>
    </location>
</feature>
<gene>
    <name evidence="10" type="ORF">AOC33_05020</name>
</gene>
<evidence type="ECO:0000256" key="4">
    <source>
        <dbReference type="ARBA" id="ARBA00022519"/>
    </source>
</evidence>
<feature type="transmembrane region" description="Helical" evidence="8">
    <location>
        <begin position="402"/>
        <end position="418"/>
    </location>
</feature>
<comment type="caution">
    <text evidence="10">The sequence shown here is derived from an EMBL/GenBank/DDBJ whole genome shotgun (WGS) entry which is preliminary data.</text>
</comment>